<dbReference type="EMBL" id="KC662249">
    <property type="protein sequence ID" value="AGM15726.1"/>
    <property type="molecule type" value="Genomic_DNA"/>
</dbReference>
<dbReference type="Proteomes" id="UP000204225">
    <property type="component" value="Segment"/>
</dbReference>
<name>A0AC59EXZ7_9VIRU</name>
<accession>A0AC59EXZ7</accession>
<sequence length="123" mass="13453">MNNIVGLTITGLVTGMAARFVGGGAEILIVPLLTFFGILTSLKSRIATSLLMLLPPIGIFSAYTLYKEGHGDIYAAMYLAILFSIGSYYSTKITMDINNDLLRQIFGVFTIIAGLYMICYKEH</sequence>
<protein>
    <submittedName>
        <fullName evidence="1">Permease</fullName>
    </submittedName>
</protein>
<evidence type="ECO:0000313" key="2">
    <source>
        <dbReference type="Proteomes" id="UP000204225"/>
    </source>
</evidence>
<evidence type="ECO:0000313" key="1">
    <source>
        <dbReference type="EMBL" id="AGM15726.1"/>
    </source>
</evidence>
<reference evidence="1 2" key="1">
    <citation type="journal article" date="2013" name="Proc. Natl. Acad. Sci. U.S.A.">
        <title>Genome of Phaeocystis globosa virus PgV-16T highlights the common ancestry of the largest known DNA viruses infecting eukaryotes.</title>
        <authorList>
            <person name="Santini S."/>
            <person name="Jeudy S."/>
            <person name="Bartoli J."/>
            <person name="Poirot O."/>
            <person name="Lescot M."/>
            <person name="Abergel C."/>
            <person name="Barbe V."/>
            <person name="Wommack K.E."/>
            <person name="Noordeloos A.A."/>
            <person name="Brussaard C.P."/>
            <person name="Claverie J.M."/>
        </authorList>
    </citation>
    <scope>NUCLEOTIDE SEQUENCE [LARGE SCALE GENOMIC DNA]</scope>
    <source>
        <strain evidence="1 2">16T</strain>
    </source>
</reference>
<proteinExistence type="predicted"/>
<gene>
    <name evidence="1" type="ORF">PGCG_00422</name>
</gene>
<keyword evidence="2" id="KW-1185">Reference proteome</keyword>
<organism evidence="1 2">
    <name type="scientific">Phaeocystis globosa virus PgV-16T</name>
    <dbReference type="NCBI Taxonomy" id="3071227"/>
    <lineage>
        <taxon>Viruses</taxon>
        <taxon>Varidnaviria</taxon>
        <taxon>Bamfordvirae</taxon>
        <taxon>Nucleocytoviricota</taxon>
        <taxon>Megaviricetes</taxon>
        <taxon>Imitervirales</taxon>
        <taxon>Mesomimiviridae</taxon>
        <taxon>Tethysvirus</taxon>
        <taxon>Tethysvirus hollandense</taxon>
    </lineage>
</organism>